<protein>
    <submittedName>
        <fullName evidence="1">Uncharacterized protein</fullName>
    </submittedName>
</protein>
<evidence type="ECO:0000313" key="2">
    <source>
        <dbReference type="Proteomes" id="UP000256964"/>
    </source>
</evidence>
<dbReference type="AlphaFoldDB" id="A0A371CMI4"/>
<organism evidence="1 2">
    <name type="scientific">Lentinus brumalis</name>
    <dbReference type="NCBI Taxonomy" id="2498619"/>
    <lineage>
        <taxon>Eukaryota</taxon>
        <taxon>Fungi</taxon>
        <taxon>Dikarya</taxon>
        <taxon>Basidiomycota</taxon>
        <taxon>Agaricomycotina</taxon>
        <taxon>Agaricomycetes</taxon>
        <taxon>Polyporales</taxon>
        <taxon>Polyporaceae</taxon>
        <taxon>Lentinus</taxon>
    </lineage>
</organism>
<keyword evidence="2" id="KW-1185">Reference proteome</keyword>
<evidence type="ECO:0000313" key="1">
    <source>
        <dbReference type="EMBL" id="RDX41490.1"/>
    </source>
</evidence>
<accession>A0A371CMI4</accession>
<reference evidence="1 2" key="1">
    <citation type="journal article" date="2018" name="Biotechnol. Biofuels">
        <title>Integrative visual omics of the white-rot fungus Polyporus brumalis exposes the biotechnological potential of its oxidative enzymes for delignifying raw plant biomass.</title>
        <authorList>
            <person name="Miyauchi S."/>
            <person name="Rancon A."/>
            <person name="Drula E."/>
            <person name="Hage H."/>
            <person name="Chaduli D."/>
            <person name="Favel A."/>
            <person name="Grisel S."/>
            <person name="Henrissat B."/>
            <person name="Herpoel-Gimbert I."/>
            <person name="Ruiz-Duenas F.J."/>
            <person name="Chevret D."/>
            <person name="Hainaut M."/>
            <person name="Lin J."/>
            <person name="Wang M."/>
            <person name="Pangilinan J."/>
            <person name="Lipzen A."/>
            <person name="Lesage-Meessen L."/>
            <person name="Navarro D."/>
            <person name="Riley R."/>
            <person name="Grigoriev I.V."/>
            <person name="Zhou S."/>
            <person name="Raouche S."/>
            <person name="Rosso M.N."/>
        </authorList>
    </citation>
    <scope>NUCLEOTIDE SEQUENCE [LARGE SCALE GENOMIC DNA]</scope>
    <source>
        <strain evidence="1 2">BRFM 1820</strain>
    </source>
</reference>
<sequence length="157" mass="17319">MFWASLQPPARPVPVRCSLASCELSRGLRLPRSDARCASAQPDLPRACSSDFRTSSVSQAVSQRRYRHLLFWIIRPCILPPTGIRSSSVCPALASRPATGTTIHQSHCRRSRTLLPSVHGHNASIVSSRTRSYIVLVTCPRSSHLIDIATSWSTGWD</sequence>
<dbReference type="Proteomes" id="UP000256964">
    <property type="component" value="Unassembled WGS sequence"/>
</dbReference>
<proteinExistence type="predicted"/>
<dbReference type="EMBL" id="KZ857510">
    <property type="protein sequence ID" value="RDX41490.1"/>
    <property type="molecule type" value="Genomic_DNA"/>
</dbReference>
<gene>
    <name evidence="1" type="ORF">OH76DRAFT_214631</name>
</gene>
<name>A0A371CMI4_9APHY</name>